<feature type="coiled-coil region" evidence="3">
    <location>
        <begin position="561"/>
        <end position="629"/>
    </location>
</feature>
<evidence type="ECO:0000313" key="7">
    <source>
        <dbReference type="Proteomes" id="UP000663860"/>
    </source>
</evidence>
<dbReference type="EMBL" id="CAJOBB010002802">
    <property type="protein sequence ID" value="CAF3999763.1"/>
    <property type="molecule type" value="Genomic_DNA"/>
</dbReference>
<comment type="caution">
    <text evidence="5">The sequence shown here is derived from an EMBL/GenBank/DDBJ whole genome shotgun (WGS) entry which is preliminary data.</text>
</comment>
<reference evidence="5" key="1">
    <citation type="submission" date="2021-02" db="EMBL/GenBank/DDBJ databases">
        <authorList>
            <person name="Nowell W R."/>
        </authorList>
    </citation>
    <scope>NUCLEOTIDE SEQUENCE</scope>
</reference>
<dbReference type="AlphaFoldDB" id="A0A813M830"/>
<dbReference type="GO" id="GO:0005929">
    <property type="term" value="C:cilium"/>
    <property type="evidence" value="ECO:0007669"/>
    <property type="project" value="TreeGrafter"/>
</dbReference>
<accession>A0A813M830</accession>
<evidence type="ECO:0000256" key="3">
    <source>
        <dbReference type="SAM" id="Coils"/>
    </source>
</evidence>
<dbReference type="GO" id="GO:0005856">
    <property type="term" value="C:cytoskeleton"/>
    <property type="evidence" value="ECO:0007669"/>
    <property type="project" value="UniProtKB-ARBA"/>
</dbReference>
<evidence type="ECO:0000256" key="1">
    <source>
        <dbReference type="ARBA" id="ARBA00006663"/>
    </source>
</evidence>
<organism evidence="5 7">
    <name type="scientific">Adineta steineri</name>
    <dbReference type="NCBI Taxonomy" id="433720"/>
    <lineage>
        <taxon>Eukaryota</taxon>
        <taxon>Metazoa</taxon>
        <taxon>Spiralia</taxon>
        <taxon>Gnathifera</taxon>
        <taxon>Rotifera</taxon>
        <taxon>Eurotatoria</taxon>
        <taxon>Bdelloidea</taxon>
        <taxon>Adinetida</taxon>
        <taxon>Adinetidae</taxon>
        <taxon>Adineta</taxon>
    </lineage>
</organism>
<dbReference type="Proteomes" id="UP000663860">
    <property type="component" value="Unassembled WGS sequence"/>
</dbReference>
<dbReference type="PANTHER" id="PTHR21501">
    <property type="entry name" value="PROTEIN FAM-161"/>
    <property type="match status" value="1"/>
</dbReference>
<feature type="region of interest" description="Disordered" evidence="4">
    <location>
        <begin position="369"/>
        <end position="391"/>
    </location>
</feature>
<evidence type="ECO:0000256" key="2">
    <source>
        <dbReference type="ARBA" id="ARBA00023054"/>
    </source>
</evidence>
<dbReference type="GO" id="GO:0044782">
    <property type="term" value="P:cilium organization"/>
    <property type="evidence" value="ECO:0007669"/>
    <property type="project" value="TreeGrafter"/>
</dbReference>
<proteinExistence type="inferred from homology"/>
<evidence type="ECO:0000313" key="5">
    <source>
        <dbReference type="EMBL" id="CAF0715572.1"/>
    </source>
</evidence>
<protein>
    <submittedName>
        <fullName evidence="5">Uncharacterized protein</fullName>
    </submittedName>
</protein>
<evidence type="ECO:0000313" key="6">
    <source>
        <dbReference type="EMBL" id="CAF3999763.1"/>
    </source>
</evidence>
<dbReference type="InterPro" id="IPR019579">
    <property type="entry name" value="FAM161A/B"/>
</dbReference>
<dbReference type="InterPro" id="IPR051655">
    <property type="entry name" value="FAM161"/>
</dbReference>
<evidence type="ECO:0000256" key="4">
    <source>
        <dbReference type="SAM" id="MobiDB-lite"/>
    </source>
</evidence>
<sequence length="651" mass="77081">MASGSVVDYYSSRANLDKLNPLIRSAYNTTSDFEEYKQKLLTKVDAGNQDGNTSYLDSLEEIRREQRVRLGQIEHEYYNLKKVQSFDVPYYPQNIEQKHVTIVTSKPPLPTASRRSPSPVFVTEDQTQHHIHHRPISANIVRRHDDNIAYCPHRTSADDTMTKNEHDLSTSHVQNQIHNLWNEFELEDYLEQKKTRRAPSAPLNDNWAGRVTVPEPFSLTNSMSVDNIHRRKCMHEIEAAKIQKEVDDELLLNRSFKANPVPAHVRMPLYEQLQDEQRVRREQVRHMTKEYLNSISKPFGFESREKAKINCRRHSYSGKDTPRRQPQFKAKPVPDFYYRTSKDIEEMKENSLYRSIKKQIRAKELLRQSRLPSSMQEREHHAKHHTHRSMSAENLARAGREEYTFKPKTNGHYIPNYDKLHEKFLRETERAKRLRPPTKCEPFLFYTNMIPSRKDRVLDDIRNDEETRYLQTFQIKGKQLPPRSASGISLSASLQQPEAIPTKTTDIQQVRERIGKKKRRDEELRNKFEEKFQRSRSAKEKHLRERIYERAKSQDKSAIYKAKKEENIRKIRQSMRRSEDEYAKKLDEMNHRIDRRPLLIEQHPGDAAVRHLEKKIQHAMNVAKITERDLMRERFNPPNVKVTKTRTVYSS</sequence>
<keyword evidence="2 3" id="KW-0175">Coiled coil</keyword>
<dbReference type="PANTHER" id="PTHR21501:SF1">
    <property type="entry name" value="PROTEIN FAM-161"/>
    <property type="match status" value="1"/>
</dbReference>
<gene>
    <name evidence="5" type="ORF">IZO911_LOCUS946</name>
    <name evidence="6" type="ORF">KXQ929_LOCUS28401</name>
</gene>
<comment type="similarity">
    <text evidence="1">Belongs to the FAM161 family.</text>
</comment>
<dbReference type="Proteomes" id="UP000663868">
    <property type="component" value="Unassembled WGS sequence"/>
</dbReference>
<name>A0A813M830_9BILA</name>
<dbReference type="Pfam" id="PF10595">
    <property type="entry name" value="FAM161A_B"/>
    <property type="match status" value="1"/>
</dbReference>
<dbReference type="EMBL" id="CAJNOE010000004">
    <property type="protein sequence ID" value="CAF0715572.1"/>
    <property type="molecule type" value="Genomic_DNA"/>
</dbReference>